<dbReference type="AlphaFoldDB" id="A0AAD2GAC8"/>
<feature type="region of interest" description="Disordered" evidence="1">
    <location>
        <begin position="195"/>
        <end position="229"/>
    </location>
</feature>
<feature type="region of interest" description="Disordered" evidence="1">
    <location>
        <begin position="359"/>
        <end position="395"/>
    </location>
</feature>
<feature type="compositionally biased region" description="Acidic residues" evidence="1">
    <location>
        <begin position="367"/>
        <end position="395"/>
    </location>
</feature>
<feature type="compositionally biased region" description="Low complexity" evidence="1">
    <location>
        <begin position="219"/>
        <end position="229"/>
    </location>
</feature>
<feature type="compositionally biased region" description="Acidic residues" evidence="1">
    <location>
        <begin position="199"/>
        <end position="216"/>
    </location>
</feature>
<organism evidence="2 3">
    <name type="scientific">Cylindrotheca closterium</name>
    <dbReference type="NCBI Taxonomy" id="2856"/>
    <lineage>
        <taxon>Eukaryota</taxon>
        <taxon>Sar</taxon>
        <taxon>Stramenopiles</taxon>
        <taxon>Ochrophyta</taxon>
        <taxon>Bacillariophyta</taxon>
        <taxon>Bacillariophyceae</taxon>
        <taxon>Bacillariophycidae</taxon>
        <taxon>Bacillariales</taxon>
        <taxon>Bacillariaceae</taxon>
        <taxon>Cylindrotheca</taxon>
    </lineage>
</organism>
<evidence type="ECO:0000313" key="3">
    <source>
        <dbReference type="Proteomes" id="UP001295423"/>
    </source>
</evidence>
<keyword evidence="3" id="KW-1185">Reference proteome</keyword>
<dbReference type="Proteomes" id="UP001295423">
    <property type="component" value="Unassembled WGS sequence"/>
</dbReference>
<name>A0AAD2GAC8_9STRA</name>
<evidence type="ECO:0000313" key="2">
    <source>
        <dbReference type="EMBL" id="CAJ1967019.1"/>
    </source>
</evidence>
<accession>A0AAD2GAC8</accession>
<dbReference type="PANTHER" id="PTHR35711">
    <property type="entry name" value="EXPRESSED PROTEIN"/>
    <property type="match status" value="1"/>
</dbReference>
<sequence>MMQPHDDAQNDTTDPESSLQMALSVLAEQEDLFSMILNQTESTNATTTISSSSSSSSRSHPPTNPTEFLAWIVQALSPIRPSSNKTVMPQANTPWYSWWTELSKIAILLPSLSPFELHSVASEMVWMSDDDNVNDHNHSKLLVATYPSVCLLLCIHALQQAPSPTITRRSKRWQSLVCETIRQFQIHWERATAATIHQEDDEDENDDDENENDNDDPMNHNNSSQNNTLSLSSQRRLVHQLWTQIWCQHVLPAALKVLLALPEDTSKVAIQCGFISTTTQLVTFWSTTTTSSSSNDDDNDGDMMRGYLETFYASLKRIFGANKNLPGTSTTDTENSDEQLMDLWMYPWHKHQAEIARKYNTKRSNEDSDDKEDQWYDDDDDDDDNDDDDDDDDEDFATHRQDAIWWASQAQRHEHVVGMSTSYDDLGLAVLAYYGWKDRPQVLTPSYAWKIWFPHVKRLLLSFELSGVVLRQRMRFRFFEQLLKSTPPSSITWESSNTSDTFSPGSPLPIFHLLSNRMLVLRRPDIEDLEVQANLKRQTDQMVLWIKTLLYCYQPIDQVDMVQRLVQDCPYPGLQAMFLDTLRPLILNDQKDVGKLWKYIGSLLETLQKKYMPNGTLVEIVDLIDHLEIYIGAIAMLQLCVLAKSALPQGQTSAGETLDWEGQLKDCHQVLTKTLRKWETSSPESLPPSAFRLNLLEVSMSEILRFLKETSNGASSGSTKV</sequence>
<evidence type="ECO:0000256" key="1">
    <source>
        <dbReference type="SAM" id="MobiDB-lite"/>
    </source>
</evidence>
<dbReference type="EMBL" id="CAKOGP040002313">
    <property type="protein sequence ID" value="CAJ1967019.1"/>
    <property type="molecule type" value="Genomic_DNA"/>
</dbReference>
<feature type="region of interest" description="Disordered" evidence="1">
    <location>
        <begin position="44"/>
        <end position="63"/>
    </location>
</feature>
<feature type="compositionally biased region" description="Low complexity" evidence="1">
    <location>
        <begin position="44"/>
        <end position="61"/>
    </location>
</feature>
<comment type="caution">
    <text evidence="2">The sequence shown here is derived from an EMBL/GenBank/DDBJ whole genome shotgun (WGS) entry which is preliminary data.</text>
</comment>
<reference evidence="2" key="1">
    <citation type="submission" date="2023-08" db="EMBL/GenBank/DDBJ databases">
        <authorList>
            <person name="Audoor S."/>
            <person name="Bilcke G."/>
        </authorList>
    </citation>
    <scope>NUCLEOTIDE SEQUENCE</scope>
</reference>
<gene>
    <name evidence="2" type="ORF">CYCCA115_LOCUS22571</name>
</gene>
<dbReference type="PANTHER" id="PTHR35711:SF1">
    <property type="entry name" value="ECTODERMAL, ISOFORM F"/>
    <property type="match status" value="1"/>
</dbReference>
<protein>
    <submittedName>
        <fullName evidence="2">Uncharacterized protein</fullName>
    </submittedName>
</protein>
<proteinExistence type="predicted"/>